<feature type="region of interest" description="Disordered" evidence="3">
    <location>
        <begin position="197"/>
        <end position="236"/>
    </location>
</feature>
<dbReference type="Gene3D" id="1.10.10.1320">
    <property type="entry name" value="Anti-sigma factor, zinc-finger domain"/>
    <property type="match status" value="1"/>
</dbReference>
<gene>
    <name evidence="4" type="ORF">BL253_00635</name>
</gene>
<dbReference type="EMBL" id="MOMC01000003">
    <property type="protein sequence ID" value="ONH33579.1"/>
    <property type="molecule type" value="Genomic_DNA"/>
</dbReference>
<keyword evidence="5" id="KW-1185">Reference proteome</keyword>
<evidence type="ECO:0008006" key="6">
    <source>
        <dbReference type="Google" id="ProtNLM"/>
    </source>
</evidence>
<accession>A0A1V2IKR6</accession>
<dbReference type="AlphaFoldDB" id="A0A1V2IKR6"/>
<dbReference type="Proteomes" id="UP000188929">
    <property type="component" value="Unassembled WGS sequence"/>
</dbReference>
<proteinExistence type="predicted"/>
<keyword evidence="1" id="KW-0805">Transcription regulation</keyword>
<sequence>MTSHLGERLCPLVDGQLCHDERDRALAHLAHCAGCREEVAEYRRMKQRLSGLWAPALPEGLADRLVGLGGTRQPPLVPTGAAGARGATAHRPGPVRPGGAGRRRAAHSRLPLAVPTSLAALGPSPRGRLAAPPGRVDLTGAAVDLSRPRSPRAGGITRIRRLDQGRPGRGQARVRRTLVGSAALMLLTVTGAAVGDQPTAARGSTIRPSAPSTQLPVVNRGGTTPLVSSVSFTPRG</sequence>
<protein>
    <recommendedName>
        <fullName evidence="6">Zinc-finger domain-containing protein</fullName>
    </recommendedName>
</protein>
<feature type="compositionally biased region" description="Polar residues" evidence="3">
    <location>
        <begin position="206"/>
        <end position="236"/>
    </location>
</feature>
<reference evidence="5" key="1">
    <citation type="submission" date="2016-10" db="EMBL/GenBank/DDBJ databases">
        <title>Frankia sp. NRRL B-16386 Genome sequencing.</title>
        <authorList>
            <person name="Ghodhbane-Gtari F."/>
            <person name="Swanson E."/>
            <person name="Gueddou A."/>
            <person name="Hezbri K."/>
            <person name="Ktari K."/>
            <person name="Nouioui I."/>
            <person name="Morris K."/>
            <person name="Simpson S."/>
            <person name="Abebe-Akele F."/>
            <person name="Thomas K."/>
            <person name="Gtari M."/>
            <person name="Tisa L.S."/>
        </authorList>
    </citation>
    <scope>NUCLEOTIDE SEQUENCE [LARGE SCALE GENOMIC DNA]</scope>
    <source>
        <strain evidence="5">NRRL B-16386</strain>
    </source>
</reference>
<comment type="caution">
    <text evidence="4">The sequence shown here is derived from an EMBL/GenBank/DDBJ whole genome shotgun (WGS) entry which is preliminary data.</text>
</comment>
<dbReference type="InterPro" id="IPR041916">
    <property type="entry name" value="Anti_sigma_zinc_sf"/>
</dbReference>
<keyword evidence="2" id="KW-0804">Transcription</keyword>
<organism evidence="4 5">
    <name type="scientific">Pseudofrankia asymbiotica</name>
    <dbReference type="NCBI Taxonomy" id="1834516"/>
    <lineage>
        <taxon>Bacteria</taxon>
        <taxon>Bacillati</taxon>
        <taxon>Actinomycetota</taxon>
        <taxon>Actinomycetes</taxon>
        <taxon>Frankiales</taxon>
        <taxon>Frankiaceae</taxon>
        <taxon>Pseudofrankia</taxon>
    </lineage>
</organism>
<evidence type="ECO:0000256" key="2">
    <source>
        <dbReference type="ARBA" id="ARBA00023163"/>
    </source>
</evidence>
<feature type="region of interest" description="Disordered" evidence="3">
    <location>
        <begin position="79"/>
        <end position="104"/>
    </location>
</feature>
<dbReference type="STRING" id="1834516.BL253_00635"/>
<name>A0A1V2IKR6_9ACTN</name>
<dbReference type="RefSeq" id="WP_076812388.1">
    <property type="nucleotide sequence ID" value="NZ_MOMC01000003.1"/>
</dbReference>
<evidence type="ECO:0000313" key="5">
    <source>
        <dbReference type="Proteomes" id="UP000188929"/>
    </source>
</evidence>
<evidence type="ECO:0000256" key="1">
    <source>
        <dbReference type="ARBA" id="ARBA00023015"/>
    </source>
</evidence>
<dbReference type="OrthoDB" id="3743969at2"/>
<feature type="compositionally biased region" description="Low complexity" evidence="3">
    <location>
        <begin position="79"/>
        <end position="92"/>
    </location>
</feature>
<evidence type="ECO:0000256" key="3">
    <source>
        <dbReference type="SAM" id="MobiDB-lite"/>
    </source>
</evidence>
<evidence type="ECO:0000313" key="4">
    <source>
        <dbReference type="EMBL" id="ONH33579.1"/>
    </source>
</evidence>